<dbReference type="Proteomes" id="UP000423756">
    <property type="component" value="Unassembled WGS sequence"/>
</dbReference>
<organism evidence="1 2">
    <name type="scientific">Vibrio chagasii</name>
    <dbReference type="NCBI Taxonomy" id="170679"/>
    <lineage>
        <taxon>Bacteria</taxon>
        <taxon>Pseudomonadati</taxon>
        <taxon>Pseudomonadota</taxon>
        <taxon>Gammaproteobacteria</taxon>
        <taxon>Vibrionales</taxon>
        <taxon>Vibrionaceae</taxon>
        <taxon>Vibrio</taxon>
    </lineage>
</organism>
<sequence>MYTYINPISDIANAFSVSETLVSSWQKTKPHIAETMDLSFSSYSDDNTLRKAIELLSSDHNIATINAFFGLPESINKLEFANVPIITLRTWFKEKPFFYTCFMLGLQQKIINLAFKDSSEEKKSSVLKSLLANEVVELYLASPRGLTKLLAVLE</sequence>
<comment type="caution">
    <text evidence="1">The sequence shown here is derived from an EMBL/GenBank/DDBJ whole genome shotgun (WGS) entry which is preliminary data.</text>
</comment>
<dbReference type="AlphaFoldDB" id="A0A7V7NWV9"/>
<reference evidence="1 2" key="1">
    <citation type="submission" date="2019-09" db="EMBL/GenBank/DDBJ databases">
        <title>Draft genome sequences of 48 bacterial type strains from the CCUG.</title>
        <authorList>
            <person name="Tunovic T."/>
            <person name="Pineiro-Iglesias B."/>
            <person name="Unosson C."/>
            <person name="Inganas E."/>
            <person name="Ohlen M."/>
            <person name="Cardew S."/>
            <person name="Jensie-Markopoulos S."/>
            <person name="Salva-Serra F."/>
            <person name="Jaen-Luchoro D."/>
            <person name="Karlsson R."/>
            <person name="Svensson-Stadler L."/>
            <person name="Chun J."/>
            <person name="Moore E."/>
        </authorList>
    </citation>
    <scope>NUCLEOTIDE SEQUENCE [LARGE SCALE GENOMIC DNA]</scope>
    <source>
        <strain evidence="1 2">CCUG 48643</strain>
    </source>
</reference>
<dbReference type="GeneID" id="77344787"/>
<dbReference type="RefSeq" id="WP_137406659.1">
    <property type="nucleotide sequence ID" value="NZ_AP025467.1"/>
</dbReference>
<proteinExistence type="predicted"/>
<name>A0A7V7NWV9_9VIBR</name>
<accession>A0A7V7NWV9</accession>
<evidence type="ECO:0000313" key="1">
    <source>
        <dbReference type="EMBL" id="KAB0482364.1"/>
    </source>
</evidence>
<evidence type="ECO:0000313" key="2">
    <source>
        <dbReference type="Proteomes" id="UP000423756"/>
    </source>
</evidence>
<dbReference type="EMBL" id="VZPX01000004">
    <property type="protein sequence ID" value="KAB0482364.1"/>
    <property type="molecule type" value="Genomic_DNA"/>
</dbReference>
<gene>
    <name evidence="1" type="ORF">F7Q91_02875</name>
</gene>
<protein>
    <submittedName>
        <fullName evidence="1">Uncharacterized protein</fullName>
    </submittedName>
</protein>